<feature type="transmembrane region" description="Helical" evidence="1">
    <location>
        <begin position="42"/>
        <end position="62"/>
    </location>
</feature>
<organism evidence="3 4">
    <name type="scientific">Brevibacillus agri</name>
    <dbReference type="NCBI Taxonomy" id="51101"/>
    <lineage>
        <taxon>Bacteria</taxon>
        <taxon>Bacillati</taxon>
        <taxon>Bacillota</taxon>
        <taxon>Bacilli</taxon>
        <taxon>Bacillales</taxon>
        <taxon>Paenibacillaceae</taxon>
        <taxon>Brevibacillus</taxon>
    </lineage>
</organism>
<dbReference type="AlphaFoldDB" id="A0A3M8ALP5"/>
<proteinExistence type="predicted"/>
<dbReference type="EMBL" id="BJOD01000011">
    <property type="protein sequence ID" value="GED25152.1"/>
    <property type="molecule type" value="Genomic_DNA"/>
</dbReference>
<evidence type="ECO:0000313" key="5">
    <source>
        <dbReference type="Proteomes" id="UP000317180"/>
    </source>
</evidence>
<dbReference type="Proteomes" id="UP000276178">
    <property type="component" value="Unassembled WGS sequence"/>
</dbReference>
<keyword evidence="5" id="KW-1185">Reference proteome</keyword>
<keyword evidence="1" id="KW-0472">Membrane</keyword>
<reference evidence="3 4" key="1">
    <citation type="submission" date="2018-10" db="EMBL/GenBank/DDBJ databases">
        <title>Phylogenomics of Brevibacillus.</title>
        <authorList>
            <person name="Dunlap C."/>
        </authorList>
    </citation>
    <scope>NUCLEOTIDE SEQUENCE [LARGE SCALE GENOMIC DNA]</scope>
    <source>
        <strain evidence="3 4">NRRL NRS 1219</strain>
    </source>
</reference>
<dbReference type="RefSeq" id="WP_007784717.1">
    <property type="nucleotide sequence ID" value="NZ_BJOD01000011.1"/>
</dbReference>
<name>A0A3M8ALP5_9BACL</name>
<evidence type="ECO:0000256" key="1">
    <source>
        <dbReference type="SAM" id="Phobius"/>
    </source>
</evidence>
<feature type="transmembrane region" description="Helical" evidence="1">
    <location>
        <begin position="82"/>
        <end position="101"/>
    </location>
</feature>
<accession>A0A3M8ALP5</accession>
<sequence>MKRHQTDGERQLSQLFSREHVVLGQYMEKLKKLVYQNRSNHLLLLCLPFLPHVPALVSVIFLPGVVKMAIAAKGVKLPVKTVGIMEIGNVLWFLAGGYVLLAV</sequence>
<comment type="caution">
    <text evidence="3">The sequence shown here is derived from an EMBL/GenBank/DDBJ whole genome shotgun (WGS) entry which is preliminary data.</text>
</comment>
<evidence type="ECO:0000313" key="4">
    <source>
        <dbReference type="Proteomes" id="UP000276178"/>
    </source>
</evidence>
<evidence type="ECO:0000313" key="2">
    <source>
        <dbReference type="EMBL" id="GED25152.1"/>
    </source>
</evidence>
<dbReference type="GeneID" id="82810847"/>
<gene>
    <name evidence="2" type="ORF">BAG01nite_12540</name>
    <name evidence="3" type="ORF">EB820_19135</name>
</gene>
<keyword evidence="1" id="KW-0812">Transmembrane</keyword>
<evidence type="ECO:0000313" key="3">
    <source>
        <dbReference type="EMBL" id="RNB52136.1"/>
    </source>
</evidence>
<dbReference type="Proteomes" id="UP000317180">
    <property type="component" value="Unassembled WGS sequence"/>
</dbReference>
<dbReference type="OrthoDB" id="2380563at2"/>
<reference evidence="2 5" key="2">
    <citation type="submission" date="2019-06" db="EMBL/GenBank/DDBJ databases">
        <title>Whole genome shotgun sequence of Brevibacillus agri NBRC 15538.</title>
        <authorList>
            <person name="Hosoyama A."/>
            <person name="Uohara A."/>
            <person name="Ohji S."/>
            <person name="Ichikawa N."/>
        </authorList>
    </citation>
    <scope>NUCLEOTIDE SEQUENCE [LARGE SCALE GENOMIC DNA]</scope>
    <source>
        <strain evidence="2 5">NBRC 15538</strain>
    </source>
</reference>
<keyword evidence="1" id="KW-1133">Transmembrane helix</keyword>
<protein>
    <submittedName>
        <fullName evidence="3">Uncharacterized protein</fullName>
    </submittedName>
</protein>
<dbReference type="EMBL" id="RHHN01000057">
    <property type="protein sequence ID" value="RNB52136.1"/>
    <property type="molecule type" value="Genomic_DNA"/>
</dbReference>